<feature type="transmembrane region" description="Helical" evidence="3">
    <location>
        <begin position="676"/>
        <end position="698"/>
    </location>
</feature>
<evidence type="ECO:0000256" key="2">
    <source>
        <dbReference type="SAM" id="MobiDB-lite"/>
    </source>
</evidence>
<feature type="compositionally biased region" description="Basic and acidic residues" evidence="2">
    <location>
        <begin position="366"/>
        <end position="380"/>
    </location>
</feature>
<feature type="compositionally biased region" description="Polar residues" evidence="2">
    <location>
        <begin position="101"/>
        <end position="119"/>
    </location>
</feature>
<feature type="region of interest" description="Disordered" evidence="2">
    <location>
        <begin position="75"/>
        <end position="144"/>
    </location>
</feature>
<name>A0A9P8A1T4_MORAP</name>
<dbReference type="PANTHER" id="PTHR16255:SF4">
    <property type="entry name" value="SPORULATION PROTEIN RMD8"/>
    <property type="match status" value="1"/>
</dbReference>
<keyword evidence="4" id="KW-0732">Signal</keyword>
<evidence type="ECO:0000313" key="7">
    <source>
        <dbReference type="Proteomes" id="UP000717515"/>
    </source>
</evidence>
<accession>A0A9P8A1T4</accession>
<evidence type="ECO:0000259" key="5">
    <source>
        <dbReference type="Pfam" id="PF02582"/>
    </source>
</evidence>
<evidence type="ECO:0000313" key="6">
    <source>
        <dbReference type="EMBL" id="KAG9322773.1"/>
    </source>
</evidence>
<feature type="signal peptide" evidence="4">
    <location>
        <begin position="1"/>
        <end position="30"/>
    </location>
</feature>
<organism evidence="6 7">
    <name type="scientific">Mortierella alpina</name>
    <name type="common">Oleaginous fungus</name>
    <name type="synonym">Mortierella renispora</name>
    <dbReference type="NCBI Taxonomy" id="64518"/>
    <lineage>
        <taxon>Eukaryota</taxon>
        <taxon>Fungi</taxon>
        <taxon>Fungi incertae sedis</taxon>
        <taxon>Mucoromycota</taxon>
        <taxon>Mortierellomycotina</taxon>
        <taxon>Mortierellomycetes</taxon>
        <taxon>Mortierellales</taxon>
        <taxon>Mortierellaceae</taxon>
        <taxon>Mortierella</taxon>
    </lineage>
</organism>
<dbReference type="AlphaFoldDB" id="A0A9P8A1T4"/>
<evidence type="ECO:0000256" key="3">
    <source>
        <dbReference type="SAM" id="Phobius"/>
    </source>
</evidence>
<feature type="chain" id="PRO_5040486191" description="DUF155 domain-containing protein" evidence="4">
    <location>
        <begin position="31"/>
        <end position="717"/>
    </location>
</feature>
<sequence>MLLHPNLISSIRFLSTSFLLFFFLLNSFHSDQAPLCDPIQSLLPDPHLTRAAPCHRRILLFVLLHFHRLITTMAEQPQQAPSRRTHLFQRRQQQQQQPQQHLSNTPHHYQHQNHTQFISSGPLPNPRPLFPDPSRARRAFHNSNMDPGASYGAINQNPMNINTAGANAAVYQSGYKPPGPGTPKQKQVPLRTTKVSQKLVLLPEDQEEAEDEDDEVVDGPFADHVMDPFREEPEFRPRRRGLHGRAPTHSELLTKEQRNVKGLARVVAYCTAEGYDLKRLSAYLKANHSVHPRLYDEALYAAYHFPLIPGTTSRFMSAPPIRSPGGGSILDKQLERYEDNTDDYSRSLERDSHEEHFRRSASGRNLTDEEYHQHLQDQSDRVSLAGGSVGTKKLKNRRRASSRSSRNPQDEFTDHNMTTLEDPAEGTSSSTALEQPDYFTEVVQDHNMAVDGPDGPVVDSAETLLMPTQTAVAAPFMGGEVFFYDYGVTVFWNMTVEQEAWILDDLAEFEIKRLSPEDAQTEEFHFEYAGYSTPRIYNDMITLRGGNHMIKLTISHAISQSVKLALYECQMDDTIDDTKIIPIQLAQTGKLNYSRPQITRISGHLFQLRMNVDLVSNMLDTPEIFWSEPELRPLYDAIRGYLEIGQRAKVLSDRCLVISDLLTMLRDDLASNNMNYITWIIIILIVIAVIVAGGEIVVKYMSHFGSEGAGAYRARHI</sequence>
<dbReference type="EMBL" id="JAIFTL010000130">
    <property type="protein sequence ID" value="KAG9322773.1"/>
    <property type="molecule type" value="Genomic_DNA"/>
</dbReference>
<dbReference type="PANTHER" id="PTHR16255">
    <property type="entry name" value="REQUIRED FOR MEIOTIC NUCLEAR DIVISION PROTEIN 1 HOMOLOG"/>
    <property type="match status" value="1"/>
</dbReference>
<dbReference type="GO" id="GO:0005739">
    <property type="term" value="C:mitochondrion"/>
    <property type="evidence" value="ECO:0007669"/>
    <property type="project" value="UniProtKB-ARBA"/>
</dbReference>
<keyword evidence="3" id="KW-0472">Membrane</keyword>
<feature type="compositionally biased region" description="Low complexity" evidence="2">
    <location>
        <begin position="90"/>
        <end position="100"/>
    </location>
</feature>
<keyword evidence="3" id="KW-1133">Transmembrane helix</keyword>
<protein>
    <recommendedName>
        <fullName evidence="5">DUF155 domain-containing protein</fullName>
    </recommendedName>
</protein>
<comment type="caution">
    <text evidence="6">The sequence shown here is derived from an EMBL/GenBank/DDBJ whole genome shotgun (WGS) entry which is preliminary data.</text>
</comment>
<dbReference type="InterPro" id="IPR051624">
    <property type="entry name" value="RMD1/Sad1-interacting"/>
</dbReference>
<comment type="similarity">
    <text evidence="1">Belongs to the RMD1/sif2 family.</text>
</comment>
<feature type="compositionally biased region" description="Basic residues" evidence="2">
    <location>
        <begin position="392"/>
        <end position="401"/>
    </location>
</feature>
<reference evidence="6" key="1">
    <citation type="submission" date="2021-07" db="EMBL/GenBank/DDBJ databases">
        <title>Draft genome of Mortierella alpina, strain LL118, isolated from an aspen leaf litter sample.</title>
        <authorList>
            <person name="Yang S."/>
            <person name="Vinatzer B.A."/>
        </authorList>
    </citation>
    <scope>NUCLEOTIDE SEQUENCE</scope>
    <source>
        <strain evidence="6">LL118</strain>
    </source>
</reference>
<proteinExistence type="inferred from homology"/>
<feature type="region of interest" description="Disordered" evidence="2">
    <location>
        <begin position="340"/>
        <end position="431"/>
    </location>
</feature>
<evidence type="ECO:0000256" key="1">
    <source>
        <dbReference type="ARBA" id="ARBA00008306"/>
    </source>
</evidence>
<dbReference type="InterPro" id="IPR003734">
    <property type="entry name" value="DUF155"/>
</dbReference>
<gene>
    <name evidence="6" type="ORF">KVV02_001217</name>
</gene>
<dbReference type="Proteomes" id="UP000717515">
    <property type="component" value="Unassembled WGS sequence"/>
</dbReference>
<feature type="compositionally biased region" description="Basic and acidic residues" evidence="2">
    <location>
        <begin position="340"/>
        <end position="358"/>
    </location>
</feature>
<feature type="domain" description="DUF155" evidence="5">
    <location>
        <begin position="481"/>
        <end position="651"/>
    </location>
</feature>
<keyword evidence="3" id="KW-0812">Transmembrane</keyword>
<dbReference type="Pfam" id="PF02582">
    <property type="entry name" value="DUF155"/>
    <property type="match status" value="1"/>
</dbReference>
<evidence type="ECO:0000256" key="4">
    <source>
        <dbReference type="SAM" id="SignalP"/>
    </source>
</evidence>